<dbReference type="Pfam" id="PF14690">
    <property type="entry name" value="Zn_ribbon_ISL3"/>
    <property type="match status" value="1"/>
</dbReference>
<dbReference type="RefSeq" id="WP_227310525.1">
    <property type="nucleotide sequence ID" value="NZ_JAESVA010000016.1"/>
</dbReference>
<accession>A0A963Z6I6</accession>
<keyword evidence="3" id="KW-1185">Reference proteome</keyword>
<dbReference type="Proteomes" id="UP000721844">
    <property type="component" value="Unassembled WGS sequence"/>
</dbReference>
<organism evidence="2 3">
    <name type="scientific">Acidisoma cellulosilyticum</name>
    <dbReference type="NCBI Taxonomy" id="2802395"/>
    <lineage>
        <taxon>Bacteria</taxon>
        <taxon>Pseudomonadati</taxon>
        <taxon>Pseudomonadota</taxon>
        <taxon>Alphaproteobacteria</taxon>
        <taxon>Acetobacterales</taxon>
        <taxon>Acidocellaceae</taxon>
        <taxon>Acidisoma</taxon>
    </lineage>
</organism>
<name>A0A963Z6I6_9PROT</name>
<evidence type="ECO:0000259" key="1">
    <source>
        <dbReference type="Pfam" id="PF14690"/>
    </source>
</evidence>
<gene>
    <name evidence="2" type="ORF">ACELLULO517_26310</name>
</gene>
<evidence type="ECO:0000313" key="3">
    <source>
        <dbReference type="Proteomes" id="UP000721844"/>
    </source>
</evidence>
<reference evidence="2 3" key="1">
    <citation type="journal article" date="2021" name="Microorganisms">
        <title>Acidisoma silvae sp. nov. and Acidisomacellulosilytica sp. nov., Two Acidophilic Bacteria Isolated from Decaying Wood, Hydrolyzing Cellulose and Producing Poly-3-hydroxybutyrate.</title>
        <authorList>
            <person name="Mieszkin S."/>
            <person name="Pouder E."/>
            <person name="Uroz S."/>
            <person name="Simon-Colin C."/>
            <person name="Alain K."/>
        </authorList>
    </citation>
    <scope>NUCLEOTIDE SEQUENCE [LARGE SCALE GENOMIC DNA]</scope>
    <source>
        <strain evidence="2 3">HW T5.17</strain>
    </source>
</reference>
<sequence>MLCRHPLEIPSCLLLCQVASKSDGVWIDVEPRARSARCPACGDHSRQIHSRYHRKLSDRPWQGQRTILVVLAPRLRCSQSACGRRTFIEPLDEVVPRRGRYTNRLADLSGRPRSVRRRGTRWLYIRRESCRSQIEK</sequence>
<dbReference type="EMBL" id="JAESVA010000016">
    <property type="protein sequence ID" value="MCB8883789.1"/>
    <property type="molecule type" value="Genomic_DNA"/>
</dbReference>
<dbReference type="AlphaFoldDB" id="A0A963Z6I6"/>
<evidence type="ECO:0000313" key="2">
    <source>
        <dbReference type="EMBL" id="MCB8883789.1"/>
    </source>
</evidence>
<comment type="caution">
    <text evidence="2">The sequence shown here is derived from an EMBL/GenBank/DDBJ whole genome shotgun (WGS) entry which is preliminary data.</text>
</comment>
<feature type="domain" description="Transposase IS204/IS1001/IS1096/IS1165 zinc-finger" evidence="1">
    <location>
        <begin position="35"/>
        <end position="79"/>
    </location>
</feature>
<dbReference type="InterPro" id="IPR029261">
    <property type="entry name" value="Transposase_Znf"/>
</dbReference>
<proteinExistence type="predicted"/>
<protein>
    <submittedName>
        <fullName evidence="2">Transposase family protein</fullName>
    </submittedName>
</protein>